<keyword evidence="1" id="KW-0812">Transmembrane</keyword>
<evidence type="ECO:0000313" key="3">
    <source>
        <dbReference type="FlyBase" id="FBgn0037949"/>
    </source>
</evidence>
<dbReference type="GO" id="GO:0031267">
    <property type="term" value="F:small GTPase binding"/>
    <property type="evidence" value="ECO:0000353"/>
    <property type="project" value="FlyBase"/>
</dbReference>
<organism evidence="2">
    <name type="scientific">Drosophila melanogaster</name>
    <name type="common">Fruit fly</name>
    <dbReference type="NCBI Taxonomy" id="7227"/>
    <lineage>
        <taxon>Eukaryota</taxon>
        <taxon>Metazoa</taxon>
        <taxon>Ecdysozoa</taxon>
        <taxon>Arthropoda</taxon>
        <taxon>Hexapoda</taxon>
        <taxon>Insecta</taxon>
        <taxon>Pterygota</taxon>
        <taxon>Neoptera</taxon>
        <taxon>Endopterygota</taxon>
        <taxon>Diptera</taxon>
        <taxon>Brachycera</taxon>
        <taxon>Muscomorpha</taxon>
        <taxon>Ephydroidea</taxon>
        <taxon>Drosophilidae</taxon>
        <taxon>Drosophila</taxon>
        <taxon>Sophophora</taxon>
    </lineage>
</organism>
<reference evidence="2" key="1">
    <citation type="submission" date="2002-11" db="EMBL/GenBank/DDBJ databases">
        <authorList>
            <person name="Stapleton M."/>
            <person name="Brokstein P."/>
            <person name="Hong L."/>
            <person name="Agbayani A."/>
            <person name="Carlson J."/>
            <person name="Champe M."/>
            <person name="Chavez C."/>
            <person name="Dorsett V."/>
            <person name="Dresnek D."/>
            <person name="Farfan D."/>
            <person name="Frise E."/>
            <person name="George R."/>
            <person name="Gonzalez M."/>
            <person name="Guarin H."/>
            <person name="Kronmiller B."/>
            <person name="Li P."/>
            <person name="Liao G."/>
            <person name="Miranda A."/>
            <person name="Mungall C.J."/>
            <person name="Nunoo J."/>
            <person name="Pacleb J."/>
            <person name="Paragas V."/>
            <person name="Park S."/>
            <person name="Patel S."/>
            <person name="Phouanenavong S."/>
            <person name="Wan K."/>
            <person name="Yu C."/>
            <person name="Lewis S.E."/>
            <person name="Rubin G.M."/>
            <person name="Celniker S."/>
        </authorList>
    </citation>
    <scope>NUCLEOTIDE SEQUENCE</scope>
    <source>
        <strain evidence="2">Berkeley</strain>
    </source>
</reference>
<protein>
    <submittedName>
        <fullName evidence="2">RH29885p</fullName>
    </submittedName>
</protein>
<keyword evidence="1" id="KW-0472">Membrane</keyword>
<evidence type="ECO:0000313" key="2">
    <source>
        <dbReference type="EMBL" id="AAN71557.1"/>
    </source>
</evidence>
<gene>
    <name evidence="3" type="primary">prd1</name>
    <name evidence="3" type="ORF">CG17360</name>
</gene>
<dbReference type="AlphaFoldDB" id="Q8IGG0"/>
<feature type="transmembrane region" description="Helical" evidence="1">
    <location>
        <begin position="21"/>
        <end position="42"/>
    </location>
</feature>
<proteinExistence type="evidence at transcript level"/>
<dbReference type="AGR" id="FB:FBgn0037949"/>
<sequence length="43" mass="4968">MINDKQYVAIYKINKTNIYKCVLGKVCMVDLILFCNAVPLLFN</sequence>
<dbReference type="FlyBase" id="FBgn0037949">
    <property type="gene designation" value="prd1"/>
</dbReference>
<dbReference type="GO" id="GO:0005794">
    <property type="term" value="C:Golgi apparatus"/>
    <property type="evidence" value="ECO:0000314"/>
    <property type="project" value="FlyBase"/>
</dbReference>
<dbReference type="OrthoDB" id="9983817at2759"/>
<dbReference type="EMBL" id="BT001802">
    <property type="protein sequence ID" value="AAN71557.1"/>
    <property type="molecule type" value="mRNA"/>
</dbReference>
<keyword evidence="1" id="KW-1133">Transmembrane helix</keyword>
<name>Q8IGG0_DROME</name>
<accession>Q8IGG0</accession>
<evidence type="ECO:0000256" key="1">
    <source>
        <dbReference type="SAM" id="Phobius"/>
    </source>
</evidence>